<dbReference type="RefSeq" id="WP_034905427.1">
    <property type="nucleotide sequence ID" value="NZ_CP017057.1"/>
</dbReference>
<evidence type="ECO:0000313" key="2">
    <source>
        <dbReference type="Proteomes" id="UP000027866"/>
    </source>
</evidence>
<sequence length="220" mass="24472">MPEEQVHSTYAAVLRAMAMRLLTAEKVLDELADKPDDPFALAGCELATLQIRLICELIMLGAQMAHLEDAGADLSETKWRPVNAYAQLKDLSEHPLPMPVKVELHKNGMGQHNIDPISRPISFQSISRVYGLCGDLLHAPTIKRVAAGKMSEFDVALLRSWVGDLKNLASSHVLMLPERKIIFLALWTGKIENEPELFRLDAAGQSTFVMENYPVCDLLQ</sequence>
<name>A0A074MHM8_9SPHN</name>
<dbReference type="AlphaFoldDB" id="A0A074MHM8"/>
<evidence type="ECO:0000313" key="1">
    <source>
        <dbReference type="EMBL" id="KEO92330.1"/>
    </source>
</evidence>
<dbReference type="PATRIC" id="fig|39960.10.peg.567"/>
<protein>
    <submittedName>
        <fullName evidence="1">Uncharacterized protein</fullName>
    </submittedName>
</protein>
<proteinExistence type="predicted"/>
<organism evidence="1 2">
    <name type="scientific">Erythrobacter litoralis</name>
    <dbReference type="NCBI Taxonomy" id="39960"/>
    <lineage>
        <taxon>Bacteria</taxon>
        <taxon>Pseudomonadati</taxon>
        <taxon>Pseudomonadota</taxon>
        <taxon>Alphaproteobacteria</taxon>
        <taxon>Sphingomonadales</taxon>
        <taxon>Erythrobacteraceae</taxon>
        <taxon>Erythrobacter/Porphyrobacter group</taxon>
        <taxon>Erythrobacter</taxon>
    </lineage>
</organism>
<dbReference type="EMBL" id="JMIX01000010">
    <property type="protein sequence ID" value="KEO92330.1"/>
    <property type="molecule type" value="Genomic_DNA"/>
</dbReference>
<dbReference type="Proteomes" id="UP000027866">
    <property type="component" value="Unassembled WGS sequence"/>
</dbReference>
<dbReference type="OrthoDB" id="9133488at2"/>
<dbReference type="KEGG" id="elq:Ga0102493_111484"/>
<gene>
    <name evidence="1" type="ORF">EH32_00885</name>
</gene>
<keyword evidence="2" id="KW-1185">Reference proteome</keyword>
<accession>A0A074MHM8</accession>
<comment type="caution">
    <text evidence="1">The sequence shown here is derived from an EMBL/GenBank/DDBJ whole genome shotgun (WGS) entry which is preliminary data.</text>
</comment>
<reference evidence="1 2" key="1">
    <citation type="submission" date="2014-04" db="EMBL/GenBank/DDBJ databases">
        <title>A comprehensive comparison of genomes of Erythrobacter spp. Strains.</title>
        <authorList>
            <person name="Zheng Q."/>
        </authorList>
    </citation>
    <scope>NUCLEOTIDE SEQUENCE [LARGE SCALE GENOMIC DNA]</scope>
    <source>
        <strain evidence="1 2">DSM 8509</strain>
    </source>
</reference>